<evidence type="ECO:0000256" key="4">
    <source>
        <dbReference type="ARBA" id="ARBA00022516"/>
    </source>
</evidence>
<dbReference type="EMBL" id="LR130778">
    <property type="protein sequence ID" value="VDN47776.1"/>
    <property type="molecule type" value="Genomic_DNA"/>
</dbReference>
<dbReference type="InterPro" id="IPR004655">
    <property type="entry name" value="FabH"/>
</dbReference>
<dbReference type="Pfam" id="PF08545">
    <property type="entry name" value="ACP_syn_III"/>
    <property type="match status" value="1"/>
</dbReference>
<evidence type="ECO:0000256" key="9">
    <source>
        <dbReference type="ARBA" id="ARBA00023315"/>
    </source>
</evidence>
<evidence type="ECO:0000256" key="6">
    <source>
        <dbReference type="ARBA" id="ARBA00022832"/>
    </source>
</evidence>
<evidence type="ECO:0000259" key="15">
    <source>
        <dbReference type="Pfam" id="PF08541"/>
    </source>
</evidence>
<accession>A0A3P7RYE9</accession>
<comment type="subunit">
    <text evidence="14">Homodimer.</text>
</comment>
<evidence type="ECO:0000313" key="18">
    <source>
        <dbReference type="Proteomes" id="UP000279029"/>
    </source>
</evidence>
<dbReference type="OrthoDB" id="9815506at2"/>
<comment type="domain">
    <text evidence="14">The last Arg residue of the ACP-binding site is essential for the weak association between ACP/AcpP and FabH.</text>
</comment>
<evidence type="ECO:0000256" key="10">
    <source>
        <dbReference type="ARBA" id="ARBA00051096"/>
    </source>
</evidence>
<dbReference type="KEGG" id="cbar:PATL70BA_1885"/>
<comment type="function">
    <text evidence="14">Catalyzes the condensation reaction of fatty acid synthesis by the addition to an acyl acceptor of two carbons from malonyl-ACP. Catalyzes the first condensation reaction which initiates fatty acid synthesis and may therefore play a role in governing the total rate of fatty acid production. Possesses both acetoacetyl-ACP synthase and acetyl transacylase activities. Its substrate specificity determines the biosynthesis of branched-chain and/or straight-chain of fatty acids.</text>
</comment>
<comment type="subcellular location">
    <subcellularLocation>
        <location evidence="14">Cytoplasm</location>
    </subcellularLocation>
</comment>
<keyword evidence="14" id="KW-0511">Multifunctional enzyme</keyword>
<reference evidence="17 18" key="1">
    <citation type="submission" date="2018-09" db="EMBL/GenBank/DDBJ databases">
        <authorList>
            <person name="Postec A."/>
        </authorList>
    </citation>
    <scope>NUCLEOTIDE SEQUENCE [LARGE SCALE GENOMIC DNA]</scope>
    <source>
        <strain evidence="17">70B-A</strain>
    </source>
</reference>
<proteinExistence type="inferred from homology"/>
<keyword evidence="9 14" id="KW-0012">Acyltransferase</keyword>
<feature type="active site" evidence="14">
    <location>
        <position position="278"/>
    </location>
</feature>
<dbReference type="InterPro" id="IPR013747">
    <property type="entry name" value="ACP_syn_III_C"/>
</dbReference>
<evidence type="ECO:0000256" key="1">
    <source>
        <dbReference type="ARBA" id="ARBA00005194"/>
    </source>
</evidence>
<dbReference type="Pfam" id="PF08541">
    <property type="entry name" value="ACP_syn_III_C"/>
    <property type="match status" value="1"/>
</dbReference>
<keyword evidence="7 14" id="KW-0443">Lipid metabolism</keyword>
<keyword evidence="8 14" id="KW-0275">Fatty acid biosynthesis</keyword>
<dbReference type="CDD" id="cd00830">
    <property type="entry name" value="KAS_III"/>
    <property type="match status" value="1"/>
</dbReference>
<dbReference type="InterPro" id="IPR016039">
    <property type="entry name" value="Thiolase-like"/>
</dbReference>
<feature type="active site" evidence="14">
    <location>
        <position position="112"/>
    </location>
</feature>
<evidence type="ECO:0000256" key="7">
    <source>
        <dbReference type="ARBA" id="ARBA00023098"/>
    </source>
</evidence>
<comment type="catalytic activity">
    <reaction evidence="12">
        <text>2-methylpropanoyl-CoA + malonyl-[ACP] + H(+) = 4-methyl-3-oxopentanoyl-[ACP] + CO2 + CoA</text>
        <dbReference type="Rhea" id="RHEA:42268"/>
        <dbReference type="Rhea" id="RHEA-COMP:9623"/>
        <dbReference type="Rhea" id="RHEA-COMP:9940"/>
        <dbReference type="ChEBI" id="CHEBI:15378"/>
        <dbReference type="ChEBI" id="CHEBI:16526"/>
        <dbReference type="ChEBI" id="CHEBI:57287"/>
        <dbReference type="ChEBI" id="CHEBI:57338"/>
        <dbReference type="ChEBI" id="CHEBI:78449"/>
        <dbReference type="ChEBI" id="CHEBI:78820"/>
        <dbReference type="EC" id="2.3.1.300"/>
    </reaction>
    <physiologicalReaction direction="left-to-right" evidence="12">
        <dbReference type="Rhea" id="RHEA:42269"/>
    </physiologicalReaction>
</comment>
<protein>
    <recommendedName>
        <fullName evidence="14">Beta-ketoacyl-[acyl-carrier-protein] synthase III</fullName>
        <shortName evidence="14">Beta-ketoacyl-ACP synthase III</shortName>
        <shortName evidence="14">KAS III</shortName>
        <ecNumber evidence="14">2.3.1.180</ecNumber>
    </recommendedName>
    <alternativeName>
        <fullName evidence="14">3-oxoacyl-[acyl-carrier-protein] synthase 3</fullName>
    </alternativeName>
    <alternativeName>
        <fullName evidence="14">3-oxoacyl-[acyl-carrier-protein] synthase III</fullName>
    </alternativeName>
</protein>
<evidence type="ECO:0000259" key="16">
    <source>
        <dbReference type="Pfam" id="PF08545"/>
    </source>
</evidence>
<gene>
    <name evidence="17" type="primary">fabHA</name>
    <name evidence="14" type="synonym">fabH</name>
    <name evidence="17" type="ORF">PATL70BA_1885</name>
</gene>
<dbReference type="GO" id="GO:0005737">
    <property type="term" value="C:cytoplasm"/>
    <property type="evidence" value="ECO:0007669"/>
    <property type="project" value="UniProtKB-SubCell"/>
</dbReference>
<dbReference type="EC" id="2.3.1.180" evidence="14"/>
<dbReference type="PANTHER" id="PTHR34069">
    <property type="entry name" value="3-OXOACYL-[ACYL-CARRIER-PROTEIN] SYNTHASE 3"/>
    <property type="match status" value="1"/>
</dbReference>
<dbReference type="UniPathway" id="UPA00094"/>
<evidence type="ECO:0000256" key="8">
    <source>
        <dbReference type="ARBA" id="ARBA00023160"/>
    </source>
</evidence>
<feature type="domain" description="Beta-ketoacyl-[acyl-carrier-protein] synthase III N-terminal" evidence="16">
    <location>
        <begin position="106"/>
        <end position="177"/>
    </location>
</feature>
<comment type="catalytic activity">
    <reaction evidence="13">
        <text>3-methylbutanoyl-CoA + malonyl-[ACP] + H(+) = 5-methyl-3-oxohexanoyl-[ACP] + CO2 + CoA</text>
        <dbReference type="Rhea" id="RHEA:42272"/>
        <dbReference type="Rhea" id="RHEA-COMP:9623"/>
        <dbReference type="Rhea" id="RHEA-COMP:9941"/>
        <dbReference type="ChEBI" id="CHEBI:15378"/>
        <dbReference type="ChEBI" id="CHEBI:16526"/>
        <dbReference type="ChEBI" id="CHEBI:57287"/>
        <dbReference type="ChEBI" id="CHEBI:57345"/>
        <dbReference type="ChEBI" id="CHEBI:78449"/>
        <dbReference type="ChEBI" id="CHEBI:78822"/>
        <dbReference type="EC" id="2.3.1.300"/>
    </reaction>
    <physiologicalReaction direction="left-to-right" evidence="13">
        <dbReference type="Rhea" id="RHEA:42273"/>
    </physiologicalReaction>
</comment>
<evidence type="ECO:0000313" key="17">
    <source>
        <dbReference type="EMBL" id="VDN47776.1"/>
    </source>
</evidence>
<keyword evidence="4 14" id="KW-0444">Lipid biosynthesis</keyword>
<sequence>MKIARISGIGHYVPELKVSNNDLSTMMDTNDEWIHSRTGIRNRHIAVTETSFEMAGYASLRALEKAELDPKNVELIIVATFSGEYATPSMACLVQKAIGASKAMCFDLNAACSGFVYGIDVADQFIKTGKYKNALVIGSEKLSQILDWEDRSTCVLFGDGAGAVILEANDEFGIIDSINYAIGEAFECLYAKNVGNKTPFYEEQNEHKLMMNGQDVFQFACKKVPEILYEMMAKNQITQEDVDYFVLHQANVRIVSKIAKRMKINMDKFYVNMEAYGNTSAASIPIALSEMSEEGLLTGKKVIIAGFGAGLTYGCSLIQF</sequence>
<dbReference type="AlphaFoldDB" id="A0A3P7RYE9"/>
<evidence type="ECO:0000256" key="12">
    <source>
        <dbReference type="ARBA" id="ARBA00052467"/>
    </source>
</evidence>
<dbReference type="FunFam" id="3.40.47.10:FF:000004">
    <property type="entry name" value="3-oxoacyl-[acyl-carrier-protein] synthase 3"/>
    <property type="match status" value="1"/>
</dbReference>
<dbReference type="Gene3D" id="3.40.47.10">
    <property type="match status" value="1"/>
</dbReference>
<dbReference type="RefSeq" id="WP_125137027.1">
    <property type="nucleotide sequence ID" value="NZ_LR130778.1"/>
</dbReference>
<feature type="active site" evidence="14">
    <location>
        <position position="248"/>
    </location>
</feature>
<name>A0A3P7RYE9_9FIRM</name>
<feature type="domain" description="Beta-ketoacyl-[acyl-carrier-protein] synthase III C-terminal" evidence="15">
    <location>
        <begin position="232"/>
        <end position="319"/>
    </location>
</feature>
<keyword evidence="18" id="KW-1185">Reference proteome</keyword>
<comment type="catalytic activity">
    <reaction evidence="10">
        <text>malonyl-[ACP] + acetyl-CoA + H(+) = 3-oxobutanoyl-[ACP] + CO2 + CoA</text>
        <dbReference type="Rhea" id="RHEA:12080"/>
        <dbReference type="Rhea" id="RHEA-COMP:9623"/>
        <dbReference type="Rhea" id="RHEA-COMP:9625"/>
        <dbReference type="ChEBI" id="CHEBI:15378"/>
        <dbReference type="ChEBI" id="CHEBI:16526"/>
        <dbReference type="ChEBI" id="CHEBI:57287"/>
        <dbReference type="ChEBI" id="CHEBI:57288"/>
        <dbReference type="ChEBI" id="CHEBI:78449"/>
        <dbReference type="ChEBI" id="CHEBI:78450"/>
        <dbReference type="EC" id="2.3.1.180"/>
    </reaction>
    <physiologicalReaction direction="left-to-right" evidence="10">
        <dbReference type="Rhea" id="RHEA:12081"/>
    </physiologicalReaction>
</comment>
<dbReference type="PANTHER" id="PTHR34069:SF2">
    <property type="entry name" value="BETA-KETOACYL-[ACYL-CARRIER-PROTEIN] SYNTHASE III"/>
    <property type="match status" value="1"/>
</dbReference>
<evidence type="ECO:0000256" key="11">
    <source>
        <dbReference type="ARBA" id="ARBA00052407"/>
    </source>
</evidence>
<keyword evidence="3 14" id="KW-0963">Cytoplasm</keyword>
<dbReference type="GO" id="GO:0006633">
    <property type="term" value="P:fatty acid biosynthetic process"/>
    <property type="evidence" value="ECO:0007669"/>
    <property type="project" value="UniProtKB-UniRule"/>
</dbReference>
<dbReference type="GO" id="GO:0044550">
    <property type="term" value="P:secondary metabolite biosynthetic process"/>
    <property type="evidence" value="ECO:0007669"/>
    <property type="project" value="TreeGrafter"/>
</dbReference>
<organism evidence="17 18">
    <name type="scientific">Petrocella atlantisensis</name>
    <dbReference type="NCBI Taxonomy" id="2173034"/>
    <lineage>
        <taxon>Bacteria</taxon>
        <taxon>Bacillati</taxon>
        <taxon>Bacillota</taxon>
        <taxon>Clostridia</taxon>
        <taxon>Lachnospirales</taxon>
        <taxon>Vallitaleaceae</taxon>
        <taxon>Petrocella</taxon>
    </lineage>
</organism>
<comment type="pathway">
    <text evidence="1 14">Lipid metabolism; fatty acid biosynthesis.</text>
</comment>
<evidence type="ECO:0000256" key="5">
    <source>
        <dbReference type="ARBA" id="ARBA00022679"/>
    </source>
</evidence>
<dbReference type="GO" id="GO:0004315">
    <property type="term" value="F:3-oxoacyl-[acyl-carrier-protein] synthase activity"/>
    <property type="evidence" value="ECO:0007669"/>
    <property type="project" value="InterPro"/>
</dbReference>
<comment type="similarity">
    <text evidence="2 14">Belongs to the thiolase-like superfamily. FabH family.</text>
</comment>
<dbReference type="NCBIfam" id="TIGR00747">
    <property type="entry name" value="fabH"/>
    <property type="match status" value="1"/>
</dbReference>
<keyword evidence="6 14" id="KW-0276">Fatty acid metabolism</keyword>
<comment type="catalytic activity">
    <reaction evidence="11">
        <text>(2S)-2-methylbutanoyl-CoA + malonyl-[ACP] + H(+) = (4S)-4-methyl-3-oxohexanoyl-[ACP] + CO2 + CoA</text>
        <dbReference type="Rhea" id="RHEA:42276"/>
        <dbReference type="Rhea" id="RHEA-COMP:9623"/>
        <dbReference type="Rhea" id="RHEA-COMP:17148"/>
        <dbReference type="ChEBI" id="CHEBI:15378"/>
        <dbReference type="ChEBI" id="CHEBI:16526"/>
        <dbReference type="ChEBI" id="CHEBI:57287"/>
        <dbReference type="ChEBI" id="CHEBI:78449"/>
        <dbReference type="ChEBI" id="CHEBI:88166"/>
        <dbReference type="ChEBI" id="CHEBI:167462"/>
        <dbReference type="EC" id="2.3.1.300"/>
    </reaction>
    <physiologicalReaction direction="left-to-right" evidence="11">
        <dbReference type="Rhea" id="RHEA:42277"/>
    </physiologicalReaction>
</comment>
<dbReference type="GO" id="GO:0033818">
    <property type="term" value="F:beta-ketoacyl-acyl-carrier-protein synthase III activity"/>
    <property type="evidence" value="ECO:0007669"/>
    <property type="project" value="UniProtKB-UniRule"/>
</dbReference>
<evidence type="ECO:0000256" key="13">
    <source>
        <dbReference type="ARBA" id="ARBA00052985"/>
    </source>
</evidence>
<dbReference type="HAMAP" id="MF_01815">
    <property type="entry name" value="FabH"/>
    <property type="match status" value="1"/>
</dbReference>
<evidence type="ECO:0000256" key="14">
    <source>
        <dbReference type="HAMAP-Rule" id="MF_01815"/>
    </source>
</evidence>
<feature type="region of interest" description="ACP-binding" evidence="14">
    <location>
        <begin position="249"/>
        <end position="253"/>
    </location>
</feature>
<evidence type="ECO:0000256" key="3">
    <source>
        <dbReference type="ARBA" id="ARBA00022490"/>
    </source>
</evidence>
<dbReference type="InterPro" id="IPR013751">
    <property type="entry name" value="ACP_syn_III_N"/>
</dbReference>
<dbReference type="NCBIfam" id="NF006829">
    <property type="entry name" value="PRK09352.1"/>
    <property type="match status" value="1"/>
</dbReference>
<evidence type="ECO:0000256" key="2">
    <source>
        <dbReference type="ARBA" id="ARBA00008642"/>
    </source>
</evidence>
<dbReference type="Proteomes" id="UP000279029">
    <property type="component" value="Chromosome"/>
</dbReference>
<keyword evidence="5 14" id="KW-0808">Transferase</keyword>
<dbReference type="SUPFAM" id="SSF53901">
    <property type="entry name" value="Thiolase-like"/>
    <property type="match status" value="1"/>
</dbReference>